<dbReference type="SUPFAM" id="SSF52540">
    <property type="entry name" value="P-loop containing nucleoside triphosphate hydrolases"/>
    <property type="match status" value="1"/>
</dbReference>
<dbReference type="InterPro" id="IPR027417">
    <property type="entry name" value="P-loop_NTPase"/>
</dbReference>
<sequence length="65" mass="7101">RLQGELPQPLQEAIDDLDLEIAAMIPADEIVNQLDALGQPLVQMDGDSPAFQAVENMTDRILNSL</sequence>
<protein>
    <submittedName>
        <fullName evidence="1">Uncharacterized protein</fullName>
    </submittedName>
</protein>
<dbReference type="Gene3D" id="3.40.50.300">
    <property type="entry name" value="P-loop containing nucleotide triphosphate hydrolases"/>
    <property type="match status" value="1"/>
</dbReference>
<reference evidence="1" key="1">
    <citation type="journal article" date="2014" name="Front. Microbiol.">
        <title>High frequency of phylogenetically diverse reductive dehalogenase-homologous genes in deep subseafloor sedimentary metagenomes.</title>
        <authorList>
            <person name="Kawai M."/>
            <person name="Futagami T."/>
            <person name="Toyoda A."/>
            <person name="Takaki Y."/>
            <person name="Nishi S."/>
            <person name="Hori S."/>
            <person name="Arai W."/>
            <person name="Tsubouchi T."/>
            <person name="Morono Y."/>
            <person name="Uchiyama I."/>
            <person name="Ito T."/>
            <person name="Fujiyama A."/>
            <person name="Inagaki F."/>
            <person name="Takami H."/>
        </authorList>
    </citation>
    <scope>NUCLEOTIDE SEQUENCE</scope>
    <source>
        <strain evidence="1">Expedition CK06-06</strain>
    </source>
</reference>
<gene>
    <name evidence="1" type="ORF">S01H1_68410</name>
</gene>
<accession>X0X5G5</accession>
<comment type="caution">
    <text evidence="1">The sequence shown here is derived from an EMBL/GenBank/DDBJ whole genome shotgun (WGS) entry which is preliminary data.</text>
</comment>
<dbReference type="EMBL" id="BARS01045368">
    <property type="protein sequence ID" value="GAG31908.1"/>
    <property type="molecule type" value="Genomic_DNA"/>
</dbReference>
<feature type="non-terminal residue" evidence="1">
    <location>
        <position position="1"/>
    </location>
</feature>
<name>X0X5G5_9ZZZZ</name>
<evidence type="ECO:0000313" key="1">
    <source>
        <dbReference type="EMBL" id="GAG31908.1"/>
    </source>
</evidence>
<dbReference type="AlphaFoldDB" id="X0X5G5"/>
<organism evidence="1">
    <name type="scientific">marine sediment metagenome</name>
    <dbReference type="NCBI Taxonomy" id="412755"/>
    <lineage>
        <taxon>unclassified sequences</taxon>
        <taxon>metagenomes</taxon>
        <taxon>ecological metagenomes</taxon>
    </lineage>
</organism>
<proteinExistence type="predicted"/>